<dbReference type="AlphaFoldDB" id="A0A6L5YC42"/>
<organism evidence="1 2">
    <name type="scientific">Pyramidobacter porci</name>
    <dbReference type="NCBI Taxonomy" id="2605789"/>
    <lineage>
        <taxon>Bacteria</taxon>
        <taxon>Thermotogati</taxon>
        <taxon>Synergistota</taxon>
        <taxon>Synergistia</taxon>
        <taxon>Synergistales</taxon>
        <taxon>Dethiosulfovibrionaceae</taxon>
        <taxon>Pyramidobacter</taxon>
    </lineage>
</organism>
<evidence type="ECO:0000313" key="1">
    <source>
        <dbReference type="EMBL" id="MST55759.1"/>
    </source>
</evidence>
<dbReference type="RefSeq" id="WP_154528850.1">
    <property type="nucleotide sequence ID" value="NZ_VUNH01000006.1"/>
</dbReference>
<dbReference type="EMBL" id="VUNH01000006">
    <property type="protein sequence ID" value="MST55759.1"/>
    <property type="molecule type" value="Genomic_DNA"/>
</dbReference>
<dbReference type="Proteomes" id="UP000473699">
    <property type="component" value="Unassembled WGS sequence"/>
</dbReference>
<accession>A0A6L5YC42</accession>
<keyword evidence="2" id="KW-1185">Reference proteome</keyword>
<dbReference type="InterPro" id="IPR046249">
    <property type="entry name" value="DUF6282"/>
</dbReference>
<sequence length="281" mass="30222">MRDCLRGAYEMHVHTSPDVTARKCGDLELARRFRGAGLAGALIKCHYADTAARAALLNEQFAQLHFAGGVTLNNSVGGLNPEAVAASGKMGGRIVWFPTMDSRSYQEFRKQNGTSGVDSSGCIDVLDGRGNLIPEALAVLETAKRYKMLVGTGHVSAAEGLALVRAGAKVGCQVILTHADNPADVYTTDQQREAAALGAIVEHCYFTTYYKRTPIETIAAQIWAVGVERVILSTDFGQPQSPYSDEGLSQYADLLAAQGFSNAELGMMFRDTPARLLGFER</sequence>
<dbReference type="Gene3D" id="3.20.20.140">
    <property type="entry name" value="Metal-dependent hydrolases"/>
    <property type="match status" value="1"/>
</dbReference>
<name>A0A6L5YC42_9BACT</name>
<evidence type="ECO:0000313" key="2">
    <source>
        <dbReference type="Proteomes" id="UP000473699"/>
    </source>
</evidence>
<reference evidence="1 2" key="1">
    <citation type="submission" date="2019-08" db="EMBL/GenBank/DDBJ databases">
        <title>In-depth cultivation of the pig gut microbiome towards novel bacterial diversity and tailored functional studies.</title>
        <authorList>
            <person name="Wylensek D."/>
            <person name="Hitch T.C.A."/>
            <person name="Clavel T."/>
        </authorList>
    </citation>
    <scope>NUCLEOTIDE SEQUENCE [LARGE SCALE GENOMIC DNA]</scope>
    <source>
        <strain evidence="1 2">SM-530-WT-4B</strain>
    </source>
</reference>
<keyword evidence="1" id="KW-0378">Hydrolase</keyword>
<comment type="caution">
    <text evidence="1">The sequence shown here is derived from an EMBL/GenBank/DDBJ whole genome shotgun (WGS) entry which is preliminary data.</text>
</comment>
<dbReference type="Pfam" id="PF19799">
    <property type="entry name" value="DUF6282"/>
    <property type="match status" value="1"/>
</dbReference>
<dbReference type="SUPFAM" id="SSF51556">
    <property type="entry name" value="Metallo-dependent hydrolases"/>
    <property type="match status" value="1"/>
</dbReference>
<gene>
    <name evidence="1" type="ORF">FYJ74_06905</name>
</gene>
<dbReference type="GO" id="GO:0016787">
    <property type="term" value="F:hydrolase activity"/>
    <property type="evidence" value="ECO:0007669"/>
    <property type="project" value="UniProtKB-KW"/>
</dbReference>
<proteinExistence type="predicted"/>
<protein>
    <submittedName>
        <fullName evidence="1">Amidohydrolase</fullName>
    </submittedName>
</protein>
<dbReference type="InterPro" id="IPR032466">
    <property type="entry name" value="Metal_Hydrolase"/>
</dbReference>